<dbReference type="AlphaFoldDB" id="A0A2V2Z1E3"/>
<accession>A0A2V2Z1E3</accession>
<proteinExistence type="predicted"/>
<keyword evidence="2" id="KW-1185">Reference proteome</keyword>
<organism evidence="1 2">
    <name type="scientific">Paenibacillus cellulosilyticus</name>
    <dbReference type="NCBI Taxonomy" id="375489"/>
    <lineage>
        <taxon>Bacteria</taxon>
        <taxon>Bacillati</taxon>
        <taxon>Bacillota</taxon>
        <taxon>Bacilli</taxon>
        <taxon>Bacillales</taxon>
        <taxon>Paenibacillaceae</taxon>
        <taxon>Paenibacillus</taxon>
    </lineage>
</organism>
<evidence type="ECO:0000313" key="2">
    <source>
        <dbReference type="Proteomes" id="UP000246635"/>
    </source>
</evidence>
<reference evidence="1 2" key="1">
    <citation type="submission" date="2018-05" db="EMBL/GenBank/DDBJ databases">
        <title>Genomic Encyclopedia of Type Strains, Phase III (KMG-III): the genomes of soil and plant-associated and newly described type strains.</title>
        <authorList>
            <person name="Whitman W."/>
        </authorList>
    </citation>
    <scope>NUCLEOTIDE SEQUENCE [LARGE SCALE GENOMIC DNA]</scope>
    <source>
        <strain evidence="1 2">CECT 5696</strain>
    </source>
</reference>
<evidence type="ECO:0000313" key="1">
    <source>
        <dbReference type="EMBL" id="PWW01185.1"/>
    </source>
</evidence>
<gene>
    <name evidence="1" type="ORF">DFQ01_11075</name>
</gene>
<sequence>MEPEKCPACGNENLKIHEQIAVGRIRSARTGKVLKDEGYLDTTCWNFFCKCGWVGETLTQ</sequence>
<comment type="caution">
    <text evidence="1">The sequence shown here is derived from an EMBL/GenBank/DDBJ whole genome shotgun (WGS) entry which is preliminary data.</text>
</comment>
<protein>
    <submittedName>
        <fullName evidence="1">Uncharacterized protein</fullName>
    </submittedName>
</protein>
<dbReference type="EMBL" id="QGTQ01000010">
    <property type="protein sequence ID" value="PWW01185.1"/>
    <property type="molecule type" value="Genomic_DNA"/>
</dbReference>
<dbReference type="Proteomes" id="UP000246635">
    <property type="component" value="Unassembled WGS sequence"/>
</dbReference>
<name>A0A2V2Z1E3_9BACL</name>